<comment type="caution">
    <text evidence="2">The sequence shown here is derived from an EMBL/GenBank/DDBJ whole genome shotgun (WGS) entry which is preliminary data.</text>
</comment>
<accession>A0A2P6TY41</accession>
<protein>
    <submittedName>
        <fullName evidence="2">Uncharacterized protein</fullName>
    </submittedName>
</protein>
<dbReference type="AlphaFoldDB" id="A0A2P6TY41"/>
<reference evidence="2 3" key="1">
    <citation type="journal article" date="2018" name="Plant J.">
        <title>Genome sequences of Chlorella sorokiniana UTEX 1602 and Micractinium conductrix SAG 241.80: implications to maltose excretion by a green alga.</title>
        <authorList>
            <person name="Arriola M.B."/>
            <person name="Velmurugan N."/>
            <person name="Zhang Y."/>
            <person name="Plunkett M.H."/>
            <person name="Hondzo H."/>
            <person name="Barney B.M."/>
        </authorList>
    </citation>
    <scope>NUCLEOTIDE SEQUENCE [LARGE SCALE GENOMIC DNA]</scope>
    <source>
        <strain evidence="3">UTEX 1602</strain>
    </source>
</reference>
<keyword evidence="3" id="KW-1185">Reference proteome</keyword>
<proteinExistence type="predicted"/>
<feature type="region of interest" description="Disordered" evidence="1">
    <location>
        <begin position="228"/>
        <end position="306"/>
    </location>
</feature>
<evidence type="ECO:0000313" key="3">
    <source>
        <dbReference type="Proteomes" id="UP000239899"/>
    </source>
</evidence>
<sequence>MAQLAFELPEFSAAELDDLLDFLGEPEETTTAADDAPLGHKPLPPPTPVKIAPAMAVHLGSRRTAPSPFAVPELQSFAPRAATPAPSPRRSSTRRSHEPFRSVSFRSLAPKRSLLAEPEQQQPQPPLVPQLAAPAPRAASCVAVPRLQSQAAAAPRAFSAGASTLPPLRVPAVPHAPDSALAWAAGFSRLATQLGCAAPAPSGGLWDPPESTDLLVLLTLELSCCSRTTSPKASPDRSSGGRAVSGSVPSGSMASGSTPSLGTSASPSHKRKAWEEPAWPHDSQASANQRLRPSPPSSPVCASLLS</sequence>
<dbReference type="EMBL" id="LHPG02000004">
    <property type="protein sequence ID" value="PRW58973.1"/>
    <property type="molecule type" value="Genomic_DNA"/>
</dbReference>
<feature type="compositionally biased region" description="Low complexity" evidence="1">
    <location>
        <begin position="78"/>
        <end position="90"/>
    </location>
</feature>
<feature type="compositionally biased region" description="Low complexity" evidence="1">
    <location>
        <begin position="237"/>
        <end position="252"/>
    </location>
</feature>
<feature type="region of interest" description="Disordered" evidence="1">
    <location>
        <begin position="64"/>
        <end position="103"/>
    </location>
</feature>
<feature type="region of interest" description="Disordered" evidence="1">
    <location>
        <begin position="24"/>
        <end position="49"/>
    </location>
</feature>
<evidence type="ECO:0000313" key="2">
    <source>
        <dbReference type="EMBL" id="PRW58973.1"/>
    </source>
</evidence>
<feature type="compositionally biased region" description="Polar residues" evidence="1">
    <location>
        <begin position="253"/>
        <end position="267"/>
    </location>
</feature>
<gene>
    <name evidence="2" type="ORF">C2E21_2658</name>
</gene>
<organism evidence="2 3">
    <name type="scientific">Chlorella sorokiniana</name>
    <name type="common">Freshwater green alga</name>
    <dbReference type="NCBI Taxonomy" id="3076"/>
    <lineage>
        <taxon>Eukaryota</taxon>
        <taxon>Viridiplantae</taxon>
        <taxon>Chlorophyta</taxon>
        <taxon>core chlorophytes</taxon>
        <taxon>Trebouxiophyceae</taxon>
        <taxon>Chlorellales</taxon>
        <taxon>Chlorellaceae</taxon>
        <taxon>Chlorella clade</taxon>
        <taxon>Chlorella</taxon>
    </lineage>
</organism>
<name>A0A2P6TY41_CHLSO</name>
<evidence type="ECO:0000256" key="1">
    <source>
        <dbReference type="SAM" id="MobiDB-lite"/>
    </source>
</evidence>
<dbReference type="Proteomes" id="UP000239899">
    <property type="component" value="Unassembled WGS sequence"/>
</dbReference>
<dbReference type="OrthoDB" id="10633043at2759"/>